<accession>A0A4Y2I1C1</accession>
<reference evidence="1 2" key="1">
    <citation type="journal article" date="2019" name="Sci. Rep.">
        <title>Orb-weaving spider Araneus ventricosus genome elucidates the spidroin gene catalogue.</title>
        <authorList>
            <person name="Kono N."/>
            <person name="Nakamura H."/>
            <person name="Ohtoshi R."/>
            <person name="Moran D.A.P."/>
            <person name="Shinohara A."/>
            <person name="Yoshida Y."/>
            <person name="Fujiwara M."/>
            <person name="Mori M."/>
            <person name="Tomita M."/>
            <person name="Arakawa K."/>
        </authorList>
    </citation>
    <scope>NUCLEOTIDE SEQUENCE [LARGE SCALE GENOMIC DNA]</scope>
</reference>
<dbReference type="Proteomes" id="UP000499080">
    <property type="component" value="Unassembled WGS sequence"/>
</dbReference>
<proteinExistence type="predicted"/>
<dbReference type="OrthoDB" id="10034054at2759"/>
<protein>
    <recommendedName>
        <fullName evidence="3">Mos1 transposase HTH domain-containing protein</fullName>
    </recommendedName>
</protein>
<gene>
    <name evidence="1" type="ORF">AVEN_102911_1</name>
</gene>
<evidence type="ECO:0000313" key="2">
    <source>
        <dbReference type="Proteomes" id="UP000499080"/>
    </source>
</evidence>
<evidence type="ECO:0008006" key="3">
    <source>
        <dbReference type="Google" id="ProtNLM"/>
    </source>
</evidence>
<sequence>MRYTSGKAIQLTTRIHRSTKVIEVCRFVQIFTSTCLVLRANQKWVIELEHYSKEEVLGVIRFLWGQEEKTCDIHQELLEIYGKSVMSQKQVYVWCNAFASGRSAMADDDRNGRPATSMSMP</sequence>
<organism evidence="1 2">
    <name type="scientific">Araneus ventricosus</name>
    <name type="common">Orbweaver spider</name>
    <name type="synonym">Epeira ventricosa</name>
    <dbReference type="NCBI Taxonomy" id="182803"/>
    <lineage>
        <taxon>Eukaryota</taxon>
        <taxon>Metazoa</taxon>
        <taxon>Ecdysozoa</taxon>
        <taxon>Arthropoda</taxon>
        <taxon>Chelicerata</taxon>
        <taxon>Arachnida</taxon>
        <taxon>Araneae</taxon>
        <taxon>Araneomorphae</taxon>
        <taxon>Entelegynae</taxon>
        <taxon>Araneoidea</taxon>
        <taxon>Araneidae</taxon>
        <taxon>Araneus</taxon>
    </lineage>
</organism>
<comment type="caution">
    <text evidence="1">The sequence shown here is derived from an EMBL/GenBank/DDBJ whole genome shotgun (WGS) entry which is preliminary data.</text>
</comment>
<dbReference type="EMBL" id="BGPR01002285">
    <property type="protein sequence ID" value="GBM70976.1"/>
    <property type="molecule type" value="Genomic_DNA"/>
</dbReference>
<dbReference type="AlphaFoldDB" id="A0A4Y2I1C1"/>
<evidence type="ECO:0000313" key="1">
    <source>
        <dbReference type="EMBL" id="GBM70976.1"/>
    </source>
</evidence>
<name>A0A4Y2I1C1_ARAVE</name>
<keyword evidence="2" id="KW-1185">Reference proteome</keyword>